<keyword evidence="4" id="KW-1133">Transmembrane helix</keyword>
<dbReference type="AlphaFoldDB" id="G6XJB4"/>
<sequence length="945" mass="103882">MSARAQKAFRMGQAALAAGNFRDGVFWLERAERMARQSPNVTWALGMAFLAAGRPGGCLARMRFLRERFHLREAFFVETICLTRLGQADKAAAAMQTALSILHATPEIYGLAQQLARHADRPGWVTASNDGYVLVQAEKLFRIFLDGQLVASGQSGRYPMPEGWRTARRLEICAGNRHLLGSPIDITALTRCESLVSPQADGLHGWIWTPAEPDHVPVITLWNGQTLRADSFAEAVDSDVPLARPRRFHIPRSVLPDHDCGPLAVRDENGNLLTGAPLDPLLGLLLAGRTRTLPKRFKPVRVRSWKTRPARPRSSPGCAIVIPVYGNTARTQACLKSVLTTCPPDVRVVVVDDATPDASLGRLLDRLSADDAITMVRHPHNQGFVASVNDGMRMVGGQDVILLNSDTLVPPGWVERLRQRLERSDVGTVTPFSNEATILSYPSVEKTNPVPGLQETRRLDRRCAGLFGQEQPEIDLPTAHGFCMAISAECLAETGLFREDVFAQGYGEENDFCLRASALGFRHLAAPELYVAHVGGISFGSSGKALAARNLEFVNALHPGYSQLVARFIQRDPLGTVRRQLDLAGLQSLRGKRLSLLMIQHDAGGGVGRVVRDRAAAFERDGQLALLLKPTSEGCRLETALESDRFPNLKFALPEEFPLFVETLRVLRVSSVEWHHLVGHAPCIRTLHEALDVPYDVFIHDHVWFCPRISLCNGEGRYCGEPEPAVCQTCVDRWGGFLGEDLTVLELLERSRRELGQARTLMAPTQDTARRIRRHFPGLGIMVIPLQNDAALLETLSSGSALRNGAPLRICIVGGISEWKGYDVLKAMALEIQFHGLPVELVLVGHTRDDETLIEAGVRVTGEYQEADALSLIREQNAHVGLIPSIAPETWCYVLGLLWQSGLEAVCFDLGAQGERVRKAGAGAVIPLGMPVPLVLAFFLRRWAH</sequence>
<dbReference type="Proteomes" id="UP000004949">
    <property type="component" value="Unassembled WGS sequence"/>
</dbReference>
<dbReference type="Pfam" id="PF00535">
    <property type="entry name" value="Glycos_transf_2"/>
    <property type="match status" value="1"/>
</dbReference>
<protein>
    <submittedName>
        <fullName evidence="6">Glycosyltransferase</fullName>
    </submittedName>
</protein>
<organism evidence="6 7">
    <name type="scientific">Gluconobacter morbifer G707</name>
    <dbReference type="NCBI Taxonomy" id="1088869"/>
    <lineage>
        <taxon>Bacteria</taxon>
        <taxon>Pseudomonadati</taxon>
        <taxon>Pseudomonadota</taxon>
        <taxon>Alphaproteobacteria</taxon>
        <taxon>Acetobacterales</taxon>
        <taxon>Acetobacteraceae</taxon>
        <taxon>Gluconobacter</taxon>
    </lineage>
</organism>
<evidence type="ECO:0000256" key="2">
    <source>
        <dbReference type="ARBA" id="ARBA00022676"/>
    </source>
</evidence>
<name>G6XJB4_9PROT</name>
<evidence type="ECO:0000313" key="6">
    <source>
        <dbReference type="EMBL" id="EHH68230.1"/>
    </source>
</evidence>
<dbReference type="InterPro" id="IPR029044">
    <property type="entry name" value="Nucleotide-diphossugar_trans"/>
</dbReference>
<dbReference type="OrthoDB" id="9771846at2"/>
<feature type="domain" description="Glycosyltransferase 2-like" evidence="5">
    <location>
        <begin position="320"/>
        <end position="431"/>
    </location>
</feature>
<dbReference type="InterPro" id="IPR011990">
    <property type="entry name" value="TPR-like_helical_dom_sf"/>
</dbReference>
<evidence type="ECO:0000256" key="1">
    <source>
        <dbReference type="ARBA" id="ARBA00006739"/>
    </source>
</evidence>
<dbReference type="PANTHER" id="PTHR43179">
    <property type="entry name" value="RHAMNOSYLTRANSFERASE WBBL"/>
    <property type="match status" value="1"/>
</dbReference>
<keyword evidence="3 6" id="KW-0808">Transferase</keyword>
<dbReference type="PANTHER" id="PTHR43179:SF12">
    <property type="entry name" value="GALACTOFURANOSYLTRANSFERASE GLFT2"/>
    <property type="match status" value="1"/>
</dbReference>
<feature type="transmembrane region" description="Helical" evidence="4">
    <location>
        <begin position="920"/>
        <end position="940"/>
    </location>
</feature>
<dbReference type="RefSeq" id="WP_008851727.1">
    <property type="nucleotide sequence ID" value="NZ_AGQV01000004.1"/>
</dbReference>
<dbReference type="STRING" id="1088869.GMO_15800"/>
<keyword evidence="2" id="KW-0328">Glycosyltransferase</keyword>
<dbReference type="Gene3D" id="3.90.550.10">
    <property type="entry name" value="Spore Coat Polysaccharide Biosynthesis Protein SpsA, Chain A"/>
    <property type="match status" value="1"/>
</dbReference>
<keyword evidence="4" id="KW-0812">Transmembrane</keyword>
<dbReference type="SUPFAM" id="SSF48452">
    <property type="entry name" value="TPR-like"/>
    <property type="match status" value="1"/>
</dbReference>
<evidence type="ECO:0000256" key="3">
    <source>
        <dbReference type="ARBA" id="ARBA00022679"/>
    </source>
</evidence>
<evidence type="ECO:0000256" key="4">
    <source>
        <dbReference type="SAM" id="Phobius"/>
    </source>
</evidence>
<dbReference type="eggNOG" id="COG0438">
    <property type="taxonomic scope" value="Bacteria"/>
</dbReference>
<evidence type="ECO:0000259" key="5">
    <source>
        <dbReference type="Pfam" id="PF00535"/>
    </source>
</evidence>
<keyword evidence="4" id="KW-0472">Membrane</keyword>
<keyword evidence="7" id="KW-1185">Reference proteome</keyword>
<dbReference type="PATRIC" id="fig|1088869.3.peg.1576"/>
<gene>
    <name evidence="6" type="ORF">GMO_15800</name>
</gene>
<dbReference type="Gene3D" id="3.40.50.2000">
    <property type="entry name" value="Glycogen Phosphorylase B"/>
    <property type="match status" value="1"/>
</dbReference>
<dbReference type="eggNOG" id="COG1216">
    <property type="taxonomic scope" value="Bacteria"/>
</dbReference>
<comment type="caution">
    <text evidence="6">The sequence shown here is derived from an EMBL/GenBank/DDBJ whole genome shotgun (WGS) entry which is preliminary data.</text>
</comment>
<dbReference type="EMBL" id="AGQV01000004">
    <property type="protein sequence ID" value="EHH68230.1"/>
    <property type="molecule type" value="Genomic_DNA"/>
</dbReference>
<evidence type="ECO:0000313" key="7">
    <source>
        <dbReference type="Proteomes" id="UP000004949"/>
    </source>
</evidence>
<dbReference type="Gene3D" id="1.25.40.10">
    <property type="entry name" value="Tetratricopeptide repeat domain"/>
    <property type="match status" value="1"/>
</dbReference>
<dbReference type="InterPro" id="IPR001173">
    <property type="entry name" value="Glyco_trans_2-like"/>
</dbReference>
<dbReference type="SUPFAM" id="SSF53756">
    <property type="entry name" value="UDP-Glycosyltransferase/glycogen phosphorylase"/>
    <property type="match status" value="1"/>
</dbReference>
<accession>G6XJB4</accession>
<proteinExistence type="inferred from homology"/>
<comment type="similarity">
    <text evidence="1">Belongs to the glycosyltransferase 2 family.</text>
</comment>
<dbReference type="SUPFAM" id="SSF53448">
    <property type="entry name" value="Nucleotide-diphospho-sugar transferases"/>
    <property type="match status" value="1"/>
</dbReference>
<dbReference type="GO" id="GO:0016757">
    <property type="term" value="F:glycosyltransferase activity"/>
    <property type="evidence" value="ECO:0007669"/>
    <property type="project" value="UniProtKB-KW"/>
</dbReference>
<reference evidence="6 7" key="1">
    <citation type="submission" date="2011-10" db="EMBL/GenBank/DDBJ databases">
        <title>Genome sequence of Gluconobacter morbifer G707, isolated from Drosophila gut.</title>
        <authorList>
            <person name="Lee W.-J."/>
            <person name="Kim E.-K."/>
        </authorList>
    </citation>
    <scope>NUCLEOTIDE SEQUENCE [LARGE SCALE GENOMIC DNA]</scope>
    <source>
        <strain evidence="6 7">G707</strain>
    </source>
</reference>